<dbReference type="Gene3D" id="3.40.50.150">
    <property type="entry name" value="Vaccinia Virus protein VP39"/>
    <property type="match status" value="1"/>
</dbReference>
<dbReference type="Proteomes" id="UP000184550">
    <property type="component" value="Unassembled WGS sequence"/>
</dbReference>
<dbReference type="CDD" id="cd02440">
    <property type="entry name" value="AdoMet_MTases"/>
    <property type="match status" value="1"/>
</dbReference>
<protein>
    <submittedName>
        <fullName evidence="2">Methyltransferase</fullName>
    </submittedName>
</protein>
<gene>
    <name evidence="2" type="ORF">PL8927_720156</name>
</gene>
<dbReference type="InterPro" id="IPR029063">
    <property type="entry name" value="SAM-dependent_MTases_sf"/>
</dbReference>
<sequence length="276" mass="31685">MPLKTNLLQYLLPESDQILNNMTQKQWYESLFENYGQKYDSENFTQGTIGECDFIEKELEFNKSLKILDVGCGTGRHTIELTKRGYSVTGIDLSQSQLQRAKDKAKSENLSIDFQQQDARNLPFNQEFDAAIMLCEGGFSLMETDEMNFEILKNVTRSLKTNAKFIFTTLNGLFPLYHSVEQFYESATEVGNATYKSNSFDLMTFREHNITEFEDDLGNKKSLACNERYYVPSEITWLLKSLGYSSIDIYGAKLGAFSRNDKLTTVDFEMLVIAEK</sequence>
<dbReference type="Gene3D" id="2.20.25.110">
    <property type="entry name" value="S-adenosyl-L-methionine-dependent methyltransferases"/>
    <property type="match status" value="1"/>
</dbReference>
<dbReference type="GO" id="GO:0008168">
    <property type="term" value="F:methyltransferase activity"/>
    <property type="evidence" value="ECO:0007669"/>
    <property type="project" value="UniProtKB-KW"/>
</dbReference>
<dbReference type="Pfam" id="PF13649">
    <property type="entry name" value="Methyltransf_25"/>
    <property type="match status" value="1"/>
</dbReference>
<evidence type="ECO:0000313" key="3">
    <source>
        <dbReference type="Proteomes" id="UP000184550"/>
    </source>
</evidence>
<keyword evidence="2" id="KW-0808">Transferase</keyword>
<accession>A0A7Z9BUN0</accession>
<reference evidence="2" key="1">
    <citation type="submission" date="2019-10" db="EMBL/GenBank/DDBJ databases">
        <authorList>
            <consortium name="Genoscope - CEA"/>
            <person name="William W."/>
        </authorList>
    </citation>
    <scope>NUCLEOTIDE SEQUENCE [LARGE SCALE GENOMIC DNA]</scope>
    <source>
        <strain evidence="2">BBR_PRJEB10992</strain>
    </source>
</reference>
<name>A0A7Z9BUN0_9CYAN</name>
<proteinExistence type="predicted"/>
<keyword evidence="3" id="KW-1185">Reference proteome</keyword>
<keyword evidence="2" id="KW-0489">Methyltransferase</keyword>
<feature type="domain" description="Methyltransferase" evidence="1">
    <location>
        <begin position="67"/>
        <end position="161"/>
    </location>
</feature>
<evidence type="ECO:0000259" key="1">
    <source>
        <dbReference type="Pfam" id="PF13649"/>
    </source>
</evidence>
<dbReference type="EMBL" id="CZCU02000149">
    <property type="protein sequence ID" value="VXD21707.1"/>
    <property type="molecule type" value="Genomic_DNA"/>
</dbReference>
<dbReference type="SUPFAM" id="SSF53335">
    <property type="entry name" value="S-adenosyl-L-methionine-dependent methyltransferases"/>
    <property type="match status" value="1"/>
</dbReference>
<comment type="caution">
    <text evidence="2">The sequence shown here is derived from an EMBL/GenBank/DDBJ whole genome shotgun (WGS) entry which is preliminary data.</text>
</comment>
<organism evidence="2 3">
    <name type="scientific">Planktothrix serta PCC 8927</name>
    <dbReference type="NCBI Taxonomy" id="671068"/>
    <lineage>
        <taxon>Bacteria</taxon>
        <taxon>Bacillati</taxon>
        <taxon>Cyanobacteriota</taxon>
        <taxon>Cyanophyceae</taxon>
        <taxon>Oscillatoriophycideae</taxon>
        <taxon>Oscillatoriales</taxon>
        <taxon>Microcoleaceae</taxon>
        <taxon>Planktothrix</taxon>
    </lineage>
</organism>
<dbReference type="AlphaFoldDB" id="A0A7Z9BUN0"/>
<dbReference type="PANTHER" id="PTHR43591">
    <property type="entry name" value="METHYLTRANSFERASE"/>
    <property type="match status" value="1"/>
</dbReference>
<dbReference type="GO" id="GO:0032259">
    <property type="term" value="P:methylation"/>
    <property type="evidence" value="ECO:0007669"/>
    <property type="project" value="UniProtKB-KW"/>
</dbReference>
<evidence type="ECO:0000313" key="2">
    <source>
        <dbReference type="EMBL" id="VXD21707.1"/>
    </source>
</evidence>
<dbReference type="InterPro" id="IPR041698">
    <property type="entry name" value="Methyltransf_25"/>
</dbReference>